<dbReference type="AlphaFoldDB" id="A0A919NY19"/>
<evidence type="ECO:0000313" key="3">
    <source>
        <dbReference type="Proteomes" id="UP000632740"/>
    </source>
</evidence>
<evidence type="ECO:0000256" key="1">
    <source>
        <dbReference type="SAM" id="MobiDB-lite"/>
    </source>
</evidence>
<feature type="region of interest" description="Disordered" evidence="1">
    <location>
        <begin position="1"/>
        <end position="48"/>
    </location>
</feature>
<gene>
    <name evidence="2" type="ORF">Cch01nite_04450</name>
</gene>
<keyword evidence="3" id="KW-1185">Reference proteome</keyword>
<reference evidence="2" key="1">
    <citation type="submission" date="2021-01" db="EMBL/GenBank/DDBJ databases">
        <title>Whole genome shotgun sequence of Cellulomonas chitinilytica NBRC 110799.</title>
        <authorList>
            <person name="Komaki H."/>
            <person name="Tamura T."/>
        </authorList>
    </citation>
    <scope>NUCLEOTIDE SEQUENCE</scope>
    <source>
        <strain evidence="2">NBRC 110799</strain>
    </source>
</reference>
<dbReference type="Proteomes" id="UP000632740">
    <property type="component" value="Unassembled WGS sequence"/>
</dbReference>
<accession>A0A919NY19</accession>
<comment type="caution">
    <text evidence="2">The sequence shown here is derived from an EMBL/GenBank/DDBJ whole genome shotgun (WGS) entry which is preliminary data.</text>
</comment>
<name>A0A919NY19_9CELL</name>
<sequence length="283" mass="29043">MSGGDEPDQLLPEDGAVRTHALEVSAEFAGGSTTPGPTRVGTSDHRPAPGVLAADQAVGPTGSPTVHSGGGNECLPTLPQLDWDVQDAGTSWRANVVAMRVGGDIRITAWANAPSSMTAPNTPNPVDGGNINNATGSRNRWQFVIDDMADYDSASGGGAGPYWHSTAASSAHEWAHWNSDLLRDAIPTANWTGANTDIDALTVPKSASSDAAAARAALQPGVDARFSTFLRAFATRWNAIINGTDKPGRGGRGYAAGMAVLNGHISAVRGYASSKGWTGGGSP</sequence>
<proteinExistence type="predicted"/>
<protein>
    <submittedName>
        <fullName evidence="2">Uncharacterized protein</fullName>
    </submittedName>
</protein>
<organism evidence="2 3">
    <name type="scientific">Cellulomonas chitinilytica</name>
    <dbReference type="NCBI Taxonomy" id="398759"/>
    <lineage>
        <taxon>Bacteria</taxon>
        <taxon>Bacillati</taxon>
        <taxon>Actinomycetota</taxon>
        <taxon>Actinomycetes</taxon>
        <taxon>Micrococcales</taxon>
        <taxon>Cellulomonadaceae</taxon>
        <taxon>Cellulomonas</taxon>
    </lineage>
</organism>
<feature type="region of interest" description="Disordered" evidence="1">
    <location>
        <begin position="116"/>
        <end position="135"/>
    </location>
</feature>
<evidence type="ECO:0000313" key="2">
    <source>
        <dbReference type="EMBL" id="GIG19721.1"/>
    </source>
</evidence>
<dbReference type="EMBL" id="BONK01000001">
    <property type="protein sequence ID" value="GIG19721.1"/>
    <property type="molecule type" value="Genomic_DNA"/>
</dbReference>